<dbReference type="GO" id="GO:0006567">
    <property type="term" value="P:L-threonine catabolic process"/>
    <property type="evidence" value="ECO:0007669"/>
    <property type="project" value="TreeGrafter"/>
</dbReference>
<evidence type="ECO:0000313" key="6">
    <source>
        <dbReference type="Proteomes" id="UP000320496"/>
    </source>
</evidence>
<comment type="cofactor">
    <cofactor evidence="1">
        <name>pyridoxal 5'-phosphate</name>
        <dbReference type="ChEBI" id="CHEBI:597326"/>
    </cofactor>
</comment>
<keyword evidence="3 5" id="KW-0456">Lyase</keyword>
<organism evidence="5 6">
    <name type="scientific">Maioricimonas rarisocia</name>
    <dbReference type="NCBI Taxonomy" id="2528026"/>
    <lineage>
        <taxon>Bacteria</taxon>
        <taxon>Pseudomonadati</taxon>
        <taxon>Planctomycetota</taxon>
        <taxon>Planctomycetia</taxon>
        <taxon>Planctomycetales</taxon>
        <taxon>Planctomycetaceae</taxon>
        <taxon>Maioricimonas</taxon>
    </lineage>
</organism>
<dbReference type="PROSITE" id="PS00165">
    <property type="entry name" value="DEHYDRATASE_SER_THR"/>
    <property type="match status" value="1"/>
</dbReference>
<feature type="domain" description="Tryptophan synthase beta chain-like PALP" evidence="4">
    <location>
        <begin position="66"/>
        <end position="366"/>
    </location>
</feature>
<dbReference type="EC" id="4.2.1.-" evidence="5"/>
<dbReference type="Proteomes" id="UP000320496">
    <property type="component" value="Chromosome"/>
</dbReference>
<accession>A0A517Z1I2</accession>
<evidence type="ECO:0000256" key="2">
    <source>
        <dbReference type="ARBA" id="ARBA00022898"/>
    </source>
</evidence>
<dbReference type="PANTHER" id="PTHR48078">
    <property type="entry name" value="THREONINE DEHYDRATASE, MITOCHONDRIAL-RELATED"/>
    <property type="match status" value="1"/>
</dbReference>
<dbReference type="GO" id="GO:0009097">
    <property type="term" value="P:isoleucine biosynthetic process"/>
    <property type="evidence" value="ECO:0007669"/>
    <property type="project" value="TreeGrafter"/>
</dbReference>
<dbReference type="Pfam" id="PF00291">
    <property type="entry name" value="PALP"/>
    <property type="match status" value="1"/>
</dbReference>
<sequence>MIHWVSTAFADASATIRNPRWNPLPAITTGATRLLAITAAPGKVSTMSLQLPTIADLHAARTVLRTHLSPVPLIRSWRLEQELGLSPHRRVWLKDYGWTPVGSFKLMGALNWMAANLERIGDRPVAAHSSGNFASGISFAGARYGKQIIVVMPDTAPKVKFNLTRSFGAEVRTYNIATDHQTGERDRLTRQIADDEQAIQASPYDDPHVIAGNGVGGLEVVDELQRQERTLSHFLCPVSGGGLMAGLALAIADGYPDASIIGVEPAGADDFNRSLAAGERMRLDQPNSICDGLLSYDVGEYNWPILQKHVTAACSVPDEETCRAMRWLYETHGLRTEPSGAIAVAAALTGEASLDGDGDVVLVISGRNVDESAFREWIGVA</sequence>
<reference evidence="5 6" key="1">
    <citation type="submission" date="2019-02" db="EMBL/GenBank/DDBJ databases">
        <title>Deep-cultivation of Planctomycetes and their phenomic and genomic characterization uncovers novel biology.</title>
        <authorList>
            <person name="Wiegand S."/>
            <person name="Jogler M."/>
            <person name="Boedeker C."/>
            <person name="Pinto D."/>
            <person name="Vollmers J."/>
            <person name="Rivas-Marin E."/>
            <person name="Kohn T."/>
            <person name="Peeters S.H."/>
            <person name="Heuer A."/>
            <person name="Rast P."/>
            <person name="Oberbeckmann S."/>
            <person name="Bunk B."/>
            <person name="Jeske O."/>
            <person name="Meyerdierks A."/>
            <person name="Storesund J.E."/>
            <person name="Kallscheuer N."/>
            <person name="Luecker S."/>
            <person name="Lage O.M."/>
            <person name="Pohl T."/>
            <person name="Merkel B.J."/>
            <person name="Hornburger P."/>
            <person name="Mueller R.-W."/>
            <person name="Bruemmer F."/>
            <person name="Labrenz M."/>
            <person name="Spormann A.M."/>
            <person name="Op den Camp H."/>
            <person name="Overmann J."/>
            <person name="Amann R."/>
            <person name="Jetten M.S.M."/>
            <person name="Mascher T."/>
            <person name="Medema M.H."/>
            <person name="Devos D.P."/>
            <person name="Kaster A.-K."/>
            <person name="Ovreas L."/>
            <person name="Rohde M."/>
            <person name="Galperin M.Y."/>
            <person name="Jogler C."/>
        </authorList>
    </citation>
    <scope>NUCLEOTIDE SEQUENCE [LARGE SCALE GENOMIC DNA]</scope>
    <source>
        <strain evidence="5 6">Mal4</strain>
    </source>
</reference>
<evidence type="ECO:0000259" key="4">
    <source>
        <dbReference type="Pfam" id="PF00291"/>
    </source>
</evidence>
<dbReference type="GO" id="GO:0003941">
    <property type="term" value="F:L-serine ammonia-lyase activity"/>
    <property type="evidence" value="ECO:0007669"/>
    <property type="project" value="TreeGrafter"/>
</dbReference>
<dbReference type="InterPro" id="IPR050147">
    <property type="entry name" value="Ser/Thr_Dehydratase"/>
</dbReference>
<dbReference type="InterPro" id="IPR036052">
    <property type="entry name" value="TrpB-like_PALP_sf"/>
</dbReference>
<name>A0A517Z1I2_9PLAN</name>
<dbReference type="InterPro" id="IPR000634">
    <property type="entry name" value="Ser/Thr_deHydtase_PyrdxlP-BS"/>
</dbReference>
<gene>
    <name evidence="5" type="primary">psdht</name>
    <name evidence="5" type="ORF">Mal4_06170</name>
</gene>
<dbReference type="AlphaFoldDB" id="A0A517Z1I2"/>
<dbReference type="GO" id="GO:0030170">
    <property type="term" value="F:pyridoxal phosphate binding"/>
    <property type="evidence" value="ECO:0007669"/>
    <property type="project" value="InterPro"/>
</dbReference>
<dbReference type="Gene3D" id="3.40.50.1100">
    <property type="match status" value="2"/>
</dbReference>
<proteinExistence type="predicted"/>
<keyword evidence="2" id="KW-0663">Pyridoxal phosphate</keyword>
<dbReference type="KEGG" id="mri:Mal4_06170"/>
<protein>
    <submittedName>
        <fullName evidence="5">Phenylserine dehydratase</fullName>
        <ecNumber evidence="5">4.2.1.-</ecNumber>
    </submittedName>
</protein>
<evidence type="ECO:0000256" key="3">
    <source>
        <dbReference type="ARBA" id="ARBA00023239"/>
    </source>
</evidence>
<dbReference type="PANTHER" id="PTHR48078:SF6">
    <property type="entry name" value="L-THREONINE DEHYDRATASE CATABOLIC TDCB"/>
    <property type="match status" value="1"/>
</dbReference>
<dbReference type="GO" id="GO:0006565">
    <property type="term" value="P:L-serine catabolic process"/>
    <property type="evidence" value="ECO:0007669"/>
    <property type="project" value="TreeGrafter"/>
</dbReference>
<dbReference type="SUPFAM" id="SSF53686">
    <property type="entry name" value="Tryptophan synthase beta subunit-like PLP-dependent enzymes"/>
    <property type="match status" value="1"/>
</dbReference>
<evidence type="ECO:0000256" key="1">
    <source>
        <dbReference type="ARBA" id="ARBA00001933"/>
    </source>
</evidence>
<evidence type="ECO:0000313" key="5">
    <source>
        <dbReference type="EMBL" id="QDU36332.1"/>
    </source>
</evidence>
<dbReference type="GO" id="GO:0004794">
    <property type="term" value="F:threonine deaminase activity"/>
    <property type="evidence" value="ECO:0007669"/>
    <property type="project" value="TreeGrafter"/>
</dbReference>
<keyword evidence="6" id="KW-1185">Reference proteome</keyword>
<dbReference type="EMBL" id="CP036275">
    <property type="protein sequence ID" value="QDU36332.1"/>
    <property type="molecule type" value="Genomic_DNA"/>
</dbReference>
<dbReference type="InterPro" id="IPR001926">
    <property type="entry name" value="TrpB-like_PALP"/>
</dbReference>